<keyword evidence="1" id="KW-0472">Membrane</keyword>
<keyword evidence="1" id="KW-0812">Transmembrane</keyword>
<proteinExistence type="predicted"/>
<dbReference type="Proteomes" id="UP000034081">
    <property type="component" value="Unassembled WGS sequence"/>
</dbReference>
<feature type="transmembrane region" description="Helical" evidence="1">
    <location>
        <begin position="198"/>
        <end position="218"/>
    </location>
</feature>
<gene>
    <name evidence="3" type="ORF">UT08_C0014G0001</name>
</gene>
<name>A0A0G0NFQ5_9BACT</name>
<dbReference type="EMBL" id="LBVL01000014">
    <property type="protein sequence ID" value="KKQ84709.1"/>
    <property type="molecule type" value="Genomic_DNA"/>
</dbReference>
<dbReference type="InterPro" id="IPR050256">
    <property type="entry name" value="Glycosyltransferase_2"/>
</dbReference>
<comment type="caution">
    <text evidence="3">The sequence shown here is derived from an EMBL/GenBank/DDBJ whole genome shotgun (WGS) entry which is preliminary data.</text>
</comment>
<dbReference type="Gene3D" id="3.90.550.10">
    <property type="entry name" value="Spore Coat Polysaccharide Biosynthesis Protein SpsA, Chain A"/>
    <property type="match status" value="1"/>
</dbReference>
<dbReference type="CDD" id="cd04179">
    <property type="entry name" value="DPM_DPG-synthase_like"/>
    <property type="match status" value="1"/>
</dbReference>
<sequence>MFKTSTPTALVPCYNEKDRIGDVLKVLVESQYINKVLVVDDGSTDGTQDIVKEFKNVELLRLDKNIGKGGAVREGLKRVGDEYTFLLDADLKGLTNEKIGLMIKPVFVEGYDACFGVLKRGPAWFQFFRKNIFPVMTGERVLRTDVLKNILDSPNAQEWGIEFYMNLYLKKKGLRVKKIDLVAVTDVMNFKKRGFRKYFIRLIKFWIINLKLFWLTYIPDRIATLWLFSLAKNTSKGVKYPRHFLGR</sequence>
<reference evidence="3 4" key="1">
    <citation type="journal article" date="2015" name="Nature">
        <title>rRNA introns, odd ribosomes, and small enigmatic genomes across a large radiation of phyla.</title>
        <authorList>
            <person name="Brown C.T."/>
            <person name="Hug L.A."/>
            <person name="Thomas B.C."/>
            <person name="Sharon I."/>
            <person name="Castelle C.J."/>
            <person name="Singh A."/>
            <person name="Wilkins M.J."/>
            <person name="Williams K.H."/>
            <person name="Banfield J.F."/>
        </authorList>
    </citation>
    <scope>NUCLEOTIDE SEQUENCE [LARGE SCALE GENOMIC DNA]</scope>
</reference>
<organism evidence="3 4">
    <name type="scientific">Candidatus Woesebacteria bacterium GW2011_GWB1_38_8</name>
    <dbReference type="NCBI Taxonomy" id="1618570"/>
    <lineage>
        <taxon>Bacteria</taxon>
        <taxon>Candidatus Woeseibacteriota</taxon>
    </lineage>
</organism>
<feature type="domain" description="Glycosyltransferase 2-like" evidence="2">
    <location>
        <begin position="9"/>
        <end position="132"/>
    </location>
</feature>
<dbReference type="STRING" id="1618570.UT08_C0014G0001"/>
<evidence type="ECO:0000256" key="1">
    <source>
        <dbReference type="SAM" id="Phobius"/>
    </source>
</evidence>
<dbReference type="PANTHER" id="PTHR48090:SF7">
    <property type="entry name" value="RFBJ PROTEIN"/>
    <property type="match status" value="1"/>
</dbReference>
<feature type="non-terminal residue" evidence="3">
    <location>
        <position position="247"/>
    </location>
</feature>
<dbReference type="AlphaFoldDB" id="A0A0G0NFQ5"/>
<accession>A0A0G0NFQ5</accession>
<dbReference type="PANTHER" id="PTHR48090">
    <property type="entry name" value="UNDECAPRENYL-PHOSPHATE 4-DEOXY-4-FORMAMIDO-L-ARABINOSE TRANSFERASE-RELATED"/>
    <property type="match status" value="1"/>
</dbReference>
<dbReference type="Pfam" id="PF00535">
    <property type="entry name" value="Glycos_transf_2"/>
    <property type="match status" value="1"/>
</dbReference>
<dbReference type="InterPro" id="IPR029044">
    <property type="entry name" value="Nucleotide-diphossugar_trans"/>
</dbReference>
<keyword evidence="3" id="KW-0808">Transferase</keyword>
<dbReference type="SUPFAM" id="SSF53448">
    <property type="entry name" value="Nucleotide-diphospho-sugar transferases"/>
    <property type="match status" value="1"/>
</dbReference>
<keyword evidence="1" id="KW-1133">Transmembrane helix</keyword>
<dbReference type="GO" id="GO:0016740">
    <property type="term" value="F:transferase activity"/>
    <property type="evidence" value="ECO:0007669"/>
    <property type="project" value="UniProtKB-KW"/>
</dbReference>
<protein>
    <submittedName>
        <fullName evidence="3">Glycosyl transferase family 2</fullName>
    </submittedName>
</protein>
<dbReference type="InterPro" id="IPR001173">
    <property type="entry name" value="Glyco_trans_2-like"/>
</dbReference>
<evidence type="ECO:0000313" key="4">
    <source>
        <dbReference type="Proteomes" id="UP000034081"/>
    </source>
</evidence>
<evidence type="ECO:0000259" key="2">
    <source>
        <dbReference type="Pfam" id="PF00535"/>
    </source>
</evidence>
<evidence type="ECO:0000313" key="3">
    <source>
        <dbReference type="EMBL" id="KKQ84709.1"/>
    </source>
</evidence>